<dbReference type="EMBL" id="CP036526">
    <property type="protein sequence ID" value="QDT11094.1"/>
    <property type="molecule type" value="Genomic_DNA"/>
</dbReference>
<proteinExistence type="predicted"/>
<feature type="transmembrane region" description="Helical" evidence="1">
    <location>
        <begin position="310"/>
        <end position="330"/>
    </location>
</feature>
<evidence type="ECO:0000256" key="1">
    <source>
        <dbReference type="SAM" id="Phobius"/>
    </source>
</evidence>
<dbReference type="Proteomes" id="UP000319817">
    <property type="component" value="Chromosome"/>
</dbReference>
<accession>A0A517NVE1</accession>
<dbReference type="OrthoDB" id="265966at2"/>
<feature type="transmembrane region" description="Helical" evidence="1">
    <location>
        <begin position="246"/>
        <end position="265"/>
    </location>
</feature>
<dbReference type="AlphaFoldDB" id="A0A517NVE1"/>
<name>A0A517NVE1_9BACT</name>
<protein>
    <submittedName>
        <fullName evidence="2">Uncharacterized protein</fullName>
    </submittedName>
</protein>
<evidence type="ECO:0000313" key="2">
    <source>
        <dbReference type="EMBL" id="QDT11094.1"/>
    </source>
</evidence>
<keyword evidence="1" id="KW-1133">Transmembrane helix</keyword>
<evidence type="ECO:0000313" key="3">
    <source>
        <dbReference type="Proteomes" id="UP000319817"/>
    </source>
</evidence>
<organism evidence="2 3">
    <name type="scientific">Stieleria marina</name>
    <dbReference type="NCBI Taxonomy" id="1930275"/>
    <lineage>
        <taxon>Bacteria</taxon>
        <taxon>Pseudomonadati</taxon>
        <taxon>Planctomycetota</taxon>
        <taxon>Planctomycetia</taxon>
        <taxon>Pirellulales</taxon>
        <taxon>Pirellulaceae</taxon>
        <taxon>Stieleria</taxon>
    </lineage>
</organism>
<gene>
    <name evidence="2" type="ORF">K239x_30880</name>
</gene>
<feature type="transmembrane region" description="Helical" evidence="1">
    <location>
        <begin position="110"/>
        <end position="134"/>
    </location>
</feature>
<feature type="transmembrane region" description="Helical" evidence="1">
    <location>
        <begin position="217"/>
        <end position="234"/>
    </location>
</feature>
<feature type="transmembrane region" description="Helical" evidence="1">
    <location>
        <begin position="146"/>
        <end position="164"/>
    </location>
</feature>
<feature type="transmembrane region" description="Helical" evidence="1">
    <location>
        <begin position="176"/>
        <end position="197"/>
    </location>
</feature>
<reference evidence="2 3" key="1">
    <citation type="submission" date="2019-02" db="EMBL/GenBank/DDBJ databases">
        <title>Deep-cultivation of Planctomycetes and their phenomic and genomic characterization uncovers novel biology.</title>
        <authorList>
            <person name="Wiegand S."/>
            <person name="Jogler M."/>
            <person name="Boedeker C."/>
            <person name="Pinto D."/>
            <person name="Vollmers J."/>
            <person name="Rivas-Marin E."/>
            <person name="Kohn T."/>
            <person name="Peeters S.H."/>
            <person name="Heuer A."/>
            <person name="Rast P."/>
            <person name="Oberbeckmann S."/>
            <person name="Bunk B."/>
            <person name="Jeske O."/>
            <person name="Meyerdierks A."/>
            <person name="Storesund J.E."/>
            <person name="Kallscheuer N."/>
            <person name="Luecker S."/>
            <person name="Lage O.M."/>
            <person name="Pohl T."/>
            <person name="Merkel B.J."/>
            <person name="Hornburger P."/>
            <person name="Mueller R.-W."/>
            <person name="Bruemmer F."/>
            <person name="Labrenz M."/>
            <person name="Spormann A.M."/>
            <person name="Op den Camp H."/>
            <person name="Overmann J."/>
            <person name="Amann R."/>
            <person name="Jetten M.S.M."/>
            <person name="Mascher T."/>
            <person name="Medema M.H."/>
            <person name="Devos D.P."/>
            <person name="Kaster A.-K."/>
            <person name="Ovreas L."/>
            <person name="Rohde M."/>
            <person name="Galperin M.Y."/>
            <person name="Jogler C."/>
        </authorList>
    </citation>
    <scope>NUCLEOTIDE SEQUENCE [LARGE SCALE GENOMIC DNA]</scope>
    <source>
        <strain evidence="2 3">K23_9</strain>
    </source>
</reference>
<feature type="transmembrane region" description="Helical" evidence="1">
    <location>
        <begin position="277"/>
        <end position="298"/>
    </location>
</feature>
<sequence length="345" mass="37330">MTSSPSTSDCNGFPNSAPAPSVVLSERHRSFDDVSPARVNDPQAAGAAYDDQAFRQIDLDLGDDIYFDDVDWWSASMGLLPPALLLGLAAGLTLPLMELTYWLLLPLPGAAWTTAGMQMLLFPFVALWAVIVTVPMFWHVSILTRFAVAVALCIPTAMGLRLTLDAPSGAVASQYFGMVLTAGFLPPAVIGTTFQLWSPWSLVHRRQIESAPRPTSLRTLIELTTVTAVFLWFGTSFDYLEHATSALVVASVTAITSLMLIGFCIGRMQSRANVRAIFLAVSAGVLLSTIVTWLFLSAQTQSASFPNDGMPALIVLIFGAGVMSAWIYAATKWLERCGWRCVASR</sequence>
<keyword evidence="1" id="KW-0812">Transmembrane</keyword>
<keyword evidence="3" id="KW-1185">Reference proteome</keyword>
<keyword evidence="1" id="KW-0472">Membrane</keyword>
<feature type="transmembrane region" description="Helical" evidence="1">
    <location>
        <begin position="83"/>
        <end position="104"/>
    </location>
</feature>
<dbReference type="RefSeq" id="WP_145418872.1">
    <property type="nucleotide sequence ID" value="NZ_CP036526.1"/>
</dbReference>